<dbReference type="Proteomes" id="UP000288178">
    <property type="component" value="Unassembled WGS sequence"/>
</dbReference>
<dbReference type="Gene3D" id="2.60.120.1440">
    <property type="match status" value="1"/>
</dbReference>
<dbReference type="PANTHER" id="PTHR30273:SF2">
    <property type="entry name" value="PROTEIN FECR"/>
    <property type="match status" value="1"/>
</dbReference>
<accession>A0A3S2U7Z0</accession>
<dbReference type="InterPro" id="IPR012373">
    <property type="entry name" value="Ferrdict_sens_TM"/>
</dbReference>
<dbReference type="PANTHER" id="PTHR30273">
    <property type="entry name" value="PERIPLASMIC SIGNAL SENSOR AND SIGMA FACTOR ACTIVATOR FECR-RELATED"/>
    <property type="match status" value="1"/>
</dbReference>
<sequence>MGQPQAAGSGRPAPDDPPKVTREIAAEAAVWVTRLHGPGRTRQMELECLAWQQRSAAHREAFERCTETWESVPRLTLANAFAAAQSGGAPLGAVGAWRRQAARWAPGIAAVLVVLSGGLGYLEWRDRDLYVTGVGEQRLVVLDDGSRLTLNTGTALSVDLDAARRSVTVERGEALFEVAKDPDRPFVVRAGESEVEALGTVFTVRYAAMPEPTADRLAVTLIEGRVAVRPAEPGGDAKPVGVVTMEAGDRVRVGGAEVVRDAPAAIRVDRPDVEQVTAWRRRQVVFDDDLLPQAVAEMNRYSRTPIVLLDGSGLEGLRVSGLYGTGDAEGFANAVANLHGLQVRHHDGRLELTRPHP</sequence>
<dbReference type="PIRSF" id="PIRSF018266">
    <property type="entry name" value="FecR"/>
    <property type="match status" value="1"/>
</dbReference>
<organism evidence="3 4">
    <name type="scientific">Rubrivivax albus</name>
    <dbReference type="NCBI Taxonomy" id="2499835"/>
    <lineage>
        <taxon>Bacteria</taxon>
        <taxon>Pseudomonadati</taxon>
        <taxon>Pseudomonadota</taxon>
        <taxon>Betaproteobacteria</taxon>
        <taxon>Burkholderiales</taxon>
        <taxon>Sphaerotilaceae</taxon>
        <taxon>Rubrivivax</taxon>
    </lineage>
</organism>
<evidence type="ECO:0000259" key="2">
    <source>
        <dbReference type="Pfam" id="PF16220"/>
    </source>
</evidence>
<dbReference type="Pfam" id="PF04773">
    <property type="entry name" value="FecR"/>
    <property type="match status" value="1"/>
</dbReference>
<feature type="domain" description="FecR protein" evidence="1">
    <location>
        <begin position="129"/>
        <end position="226"/>
    </location>
</feature>
<keyword evidence="4" id="KW-1185">Reference proteome</keyword>
<evidence type="ECO:0000313" key="4">
    <source>
        <dbReference type="Proteomes" id="UP000288178"/>
    </source>
</evidence>
<evidence type="ECO:0000313" key="3">
    <source>
        <dbReference type="EMBL" id="RVT50617.1"/>
    </source>
</evidence>
<protein>
    <submittedName>
        <fullName evidence="3">DUF4880 domain-containing protein</fullName>
    </submittedName>
</protein>
<proteinExistence type="predicted"/>
<dbReference type="Pfam" id="PF16220">
    <property type="entry name" value="DUF4880"/>
    <property type="match status" value="1"/>
</dbReference>
<reference evidence="3 4" key="1">
    <citation type="submission" date="2019-01" db="EMBL/GenBank/DDBJ databases">
        <authorList>
            <person name="Chen W.-M."/>
        </authorList>
    </citation>
    <scope>NUCLEOTIDE SEQUENCE [LARGE SCALE GENOMIC DNA]</scope>
    <source>
        <strain evidence="3 4">ICH-3</strain>
    </source>
</reference>
<dbReference type="GO" id="GO:0016989">
    <property type="term" value="F:sigma factor antagonist activity"/>
    <property type="evidence" value="ECO:0007669"/>
    <property type="project" value="TreeGrafter"/>
</dbReference>
<comment type="caution">
    <text evidence="3">The sequence shown here is derived from an EMBL/GenBank/DDBJ whole genome shotgun (WGS) entry which is preliminary data.</text>
</comment>
<evidence type="ECO:0000259" key="1">
    <source>
        <dbReference type="Pfam" id="PF04773"/>
    </source>
</evidence>
<dbReference type="InterPro" id="IPR032623">
    <property type="entry name" value="FecR_N"/>
</dbReference>
<gene>
    <name evidence="3" type="ORF">ENE75_16645</name>
</gene>
<dbReference type="InterPro" id="IPR006860">
    <property type="entry name" value="FecR"/>
</dbReference>
<dbReference type="AlphaFoldDB" id="A0A3S2U7Z0"/>
<dbReference type="OrthoDB" id="1100567at2"/>
<dbReference type="RefSeq" id="WP_128199433.1">
    <property type="nucleotide sequence ID" value="NZ_SACT01000005.1"/>
</dbReference>
<name>A0A3S2U7Z0_9BURK</name>
<dbReference type="EMBL" id="SACT01000005">
    <property type="protein sequence ID" value="RVT50617.1"/>
    <property type="molecule type" value="Genomic_DNA"/>
</dbReference>
<feature type="domain" description="FecR N-terminal" evidence="2">
    <location>
        <begin position="27"/>
        <end position="65"/>
    </location>
</feature>